<keyword evidence="6" id="KW-1185">Reference proteome</keyword>
<dbReference type="SMART" id="SM00418">
    <property type="entry name" value="HTH_ARSR"/>
    <property type="match status" value="1"/>
</dbReference>
<feature type="domain" description="HTH arsR-type" evidence="4">
    <location>
        <begin position="3"/>
        <end position="116"/>
    </location>
</feature>
<evidence type="ECO:0000256" key="2">
    <source>
        <dbReference type="ARBA" id="ARBA00023125"/>
    </source>
</evidence>
<organism evidence="5 6">
    <name type="scientific">Fimbriimonas ginsengisoli Gsoil 348</name>
    <dbReference type="NCBI Taxonomy" id="661478"/>
    <lineage>
        <taxon>Bacteria</taxon>
        <taxon>Bacillati</taxon>
        <taxon>Armatimonadota</taxon>
        <taxon>Fimbriimonadia</taxon>
        <taxon>Fimbriimonadales</taxon>
        <taxon>Fimbriimonadaceae</taxon>
        <taxon>Fimbriimonas</taxon>
    </lineage>
</organism>
<evidence type="ECO:0000313" key="5">
    <source>
        <dbReference type="EMBL" id="AIE86289.1"/>
    </source>
</evidence>
<reference evidence="5 6" key="1">
    <citation type="journal article" date="2014" name="PLoS ONE">
        <title>The first complete genome sequence of the class fimbriimonadia in the phylum armatimonadetes.</title>
        <authorList>
            <person name="Hu Z.Y."/>
            <person name="Wang Y.Z."/>
            <person name="Im W.T."/>
            <person name="Wang S.Y."/>
            <person name="Zhao G.P."/>
            <person name="Zheng H.J."/>
            <person name="Quan Z.X."/>
        </authorList>
    </citation>
    <scope>NUCLEOTIDE SEQUENCE [LARGE SCALE GENOMIC DNA]</scope>
    <source>
        <strain evidence="5">Gsoil 348</strain>
    </source>
</reference>
<dbReference type="OrthoDB" id="9798835at2"/>
<dbReference type="InterPro" id="IPR001845">
    <property type="entry name" value="HTH_ArsR_DNA-bd_dom"/>
</dbReference>
<protein>
    <submittedName>
        <fullName evidence="5">ArsR-family transcriptional regulator</fullName>
    </submittedName>
</protein>
<dbReference type="KEGG" id="fgi:OP10G_2921"/>
<dbReference type="RefSeq" id="WP_025229737.1">
    <property type="nucleotide sequence ID" value="NZ_CP007139.1"/>
</dbReference>
<dbReference type="InterPro" id="IPR051081">
    <property type="entry name" value="HTH_MetalResp_TranReg"/>
</dbReference>
<dbReference type="Proteomes" id="UP000027982">
    <property type="component" value="Chromosome"/>
</dbReference>
<dbReference type="CDD" id="cd00090">
    <property type="entry name" value="HTH_ARSR"/>
    <property type="match status" value="1"/>
</dbReference>
<dbReference type="Gene3D" id="1.10.10.10">
    <property type="entry name" value="Winged helix-like DNA-binding domain superfamily/Winged helix DNA-binding domain"/>
    <property type="match status" value="1"/>
</dbReference>
<gene>
    <name evidence="5" type="ORF">OP10G_2921</name>
</gene>
<evidence type="ECO:0000256" key="1">
    <source>
        <dbReference type="ARBA" id="ARBA00023015"/>
    </source>
</evidence>
<dbReference type="HOGENOM" id="CLU_097806_3_2_0"/>
<proteinExistence type="predicted"/>
<keyword evidence="1" id="KW-0805">Transcription regulation</keyword>
<evidence type="ECO:0000259" key="4">
    <source>
        <dbReference type="PROSITE" id="PS50987"/>
    </source>
</evidence>
<dbReference type="PANTHER" id="PTHR33154:SF18">
    <property type="entry name" value="ARSENICAL RESISTANCE OPERON REPRESSOR"/>
    <property type="match status" value="1"/>
</dbReference>
<evidence type="ECO:0000313" key="6">
    <source>
        <dbReference type="Proteomes" id="UP000027982"/>
    </source>
</evidence>
<keyword evidence="3" id="KW-0804">Transcription</keyword>
<dbReference type="PROSITE" id="PS50987">
    <property type="entry name" value="HTH_ARSR_2"/>
    <property type="match status" value="1"/>
</dbReference>
<accession>A0A068NXC7</accession>
<sequence>MTLVEDASAQRARMFKALGDKTRVQILDFLRQRCGAVAVGEEGDVHPVQGPSFGEVCCHITGKEKVNSTISFHLNELKDAGLITVEKRGKFMVCDVNRAAVAKLAAYLGEPASCDCEAGC</sequence>
<name>A0A068NXC7_FIMGI</name>
<dbReference type="AlphaFoldDB" id="A0A068NXC7"/>
<dbReference type="InterPro" id="IPR036388">
    <property type="entry name" value="WH-like_DNA-bd_sf"/>
</dbReference>
<keyword evidence="2" id="KW-0238">DNA-binding</keyword>
<dbReference type="EMBL" id="CP007139">
    <property type="protein sequence ID" value="AIE86289.1"/>
    <property type="molecule type" value="Genomic_DNA"/>
</dbReference>
<dbReference type="GO" id="GO:0003700">
    <property type="term" value="F:DNA-binding transcription factor activity"/>
    <property type="evidence" value="ECO:0007669"/>
    <property type="project" value="InterPro"/>
</dbReference>
<dbReference type="InterPro" id="IPR011991">
    <property type="entry name" value="ArsR-like_HTH"/>
</dbReference>
<evidence type="ECO:0000256" key="3">
    <source>
        <dbReference type="ARBA" id="ARBA00023163"/>
    </source>
</evidence>
<dbReference type="eggNOG" id="ENOG50333V1">
    <property type="taxonomic scope" value="Bacteria"/>
</dbReference>
<dbReference type="InterPro" id="IPR036390">
    <property type="entry name" value="WH_DNA-bd_sf"/>
</dbReference>
<dbReference type="SUPFAM" id="SSF46785">
    <property type="entry name" value="Winged helix' DNA-binding domain"/>
    <property type="match status" value="1"/>
</dbReference>
<dbReference type="GO" id="GO:0003677">
    <property type="term" value="F:DNA binding"/>
    <property type="evidence" value="ECO:0007669"/>
    <property type="project" value="UniProtKB-KW"/>
</dbReference>
<dbReference type="STRING" id="661478.OP10G_2921"/>
<dbReference type="PANTHER" id="PTHR33154">
    <property type="entry name" value="TRANSCRIPTIONAL REGULATOR, ARSR FAMILY"/>
    <property type="match status" value="1"/>
</dbReference>